<reference evidence="1" key="1">
    <citation type="submission" date="2021-04" db="EMBL/GenBank/DDBJ databases">
        <title>Draft genome sequence data of methanotrophic Methylovulum sp. strain S1L and Methylomonas sp. strain S2AM isolated from boreal lake water columns.</title>
        <authorList>
            <person name="Rissanen A.J."/>
            <person name="Mangayil R."/>
            <person name="Svenning M.M."/>
            <person name="Khanongnuch R."/>
        </authorList>
    </citation>
    <scope>NUCLEOTIDE SEQUENCE</scope>
    <source>
        <strain evidence="1">S2AM</strain>
    </source>
</reference>
<name>A0A975MR39_9GAMM</name>
<sequence length="485" mass="53769">MQTVSAYSYRPIYPAMFYTLLSLTRFRFWLGLFCLILLTAAPLQQAAATTAFARQTGEPCAACHMQAYGPWLTQYGQKFKLDGYVAGHANKLPDAINPFALEVVGSISNTQKDVPAGQYYDNSKPNNNAVNDWTALYYTGRVTEKIGSYLQLNLSPQVGKSVTLAMADIRFANHASIADHQLTYGVTVNNGPTMSDFWMTSFAWMYPYNMSATTVRPNAQPYLQNLMMGANTAGATTYVMIDNHLYLEAGGYTSQSHNMAQGLGVWAGGSMGDAPQSGLIDGGAPYWRMFLQHSIGPHTMMVGTYGLASKVYPHYARNFGTDTYVEYNADANYSYMLNDDNMLMAMFRYTRDDMTMNASRALGYSANAKNHLNSIMLMGMWTYQQTYNLSAGWNAMTGSSDTLMYPNGDISGSANNSPNTNYFMFQLDYVPFGKAAAVSDPYFNLRLSAQYLAYTQFNGGTRNYDGSGRSPEANNTLYFVGNMMF</sequence>
<evidence type="ECO:0008006" key="3">
    <source>
        <dbReference type="Google" id="ProtNLM"/>
    </source>
</evidence>
<dbReference type="EMBL" id="CP073754">
    <property type="protein sequence ID" value="QWF71981.1"/>
    <property type="molecule type" value="Genomic_DNA"/>
</dbReference>
<protein>
    <recommendedName>
        <fullName evidence="3">Cytochrome c domain-containing protein</fullName>
    </recommendedName>
</protein>
<gene>
    <name evidence="1" type="ORF">KEF85_05870</name>
</gene>
<organism evidence="1 2">
    <name type="scientific">Methylomonas paludis</name>
    <dbReference type="NCBI Taxonomy" id="1173101"/>
    <lineage>
        <taxon>Bacteria</taxon>
        <taxon>Pseudomonadati</taxon>
        <taxon>Pseudomonadota</taxon>
        <taxon>Gammaproteobacteria</taxon>
        <taxon>Methylococcales</taxon>
        <taxon>Methylococcaceae</taxon>
        <taxon>Methylomonas</taxon>
    </lineage>
</organism>
<dbReference type="RefSeq" id="WP_215583947.1">
    <property type="nucleotide sequence ID" value="NZ_CP073754.1"/>
</dbReference>
<dbReference type="AlphaFoldDB" id="A0A975MR39"/>
<dbReference type="KEGG" id="mpad:KEF85_05870"/>
<evidence type="ECO:0000313" key="2">
    <source>
        <dbReference type="Proteomes" id="UP000676649"/>
    </source>
</evidence>
<accession>A0A975MR39</accession>
<evidence type="ECO:0000313" key="1">
    <source>
        <dbReference type="EMBL" id="QWF71981.1"/>
    </source>
</evidence>
<keyword evidence="2" id="KW-1185">Reference proteome</keyword>
<dbReference type="Proteomes" id="UP000676649">
    <property type="component" value="Chromosome"/>
</dbReference>
<proteinExistence type="predicted"/>